<dbReference type="AlphaFoldDB" id="A0A6A6BT30"/>
<sequence length="313" mass="33235">MYFSLHALAVPIVKRSVNGPVISSDFPDPSIRRVGDTWYAFGTTVNNGAIHVQIAKSSDFQSWTVTGKDALPNLPSWVYKDKPLVWAPDVIQNDAGKWVLYFSASKDAKYHCIGTATSDVIEGPYTPQDAAWACPLDQGGAIDASSFVDSDGSRYVTYKIDGNAKGNGGVCNNGVAPIQSTPIMQQKVAGNGIDKIGGAYQLLDRSDGDGPLIEAPSIGKLADGRYVLFFSSNCYSTINYDVTYALADSVSGPYTKHGPLLVSQGKYGLWSPGGASVTADATKIVFHAYLNAGSSIRGMYTADITFDGTTGIA</sequence>
<dbReference type="GeneID" id="54293914"/>
<dbReference type="RefSeq" id="XP_033401699.1">
    <property type="nucleotide sequence ID" value="XM_033536418.1"/>
</dbReference>
<feature type="site" description="Important for catalytic activity, responsible for pKa modulation of the active site Glu and correct orientation of both the proton donor and substrate" evidence="5">
    <location>
        <position position="143"/>
    </location>
</feature>
<evidence type="ECO:0000256" key="3">
    <source>
        <dbReference type="ARBA" id="ARBA00023295"/>
    </source>
</evidence>
<evidence type="ECO:0000256" key="5">
    <source>
        <dbReference type="PIRSR" id="PIRSR606710-2"/>
    </source>
</evidence>
<comment type="similarity">
    <text evidence="1 6">Belongs to the glycosyl hydrolase 43 family.</text>
</comment>
<dbReference type="PANTHER" id="PTHR42812:SF5">
    <property type="entry name" value="ENDO-ARABINASE"/>
    <property type="match status" value="1"/>
</dbReference>
<dbReference type="GO" id="GO:0005975">
    <property type="term" value="P:carbohydrate metabolic process"/>
    <property type="evidence" value="ECO:0007669"/>
    <property type="project" value="InterPro"/>
</dbReference>
<gene>
    <name evidence="7" type="ORF">K452DRAFT_219584</name>
</gene>
<dbReference type="GO" id="GO:0004553">
    <property type="term" value="F:hydrolase activity, hydrolyzing O-glycosyl compounds"/>
    <property type="evidence" value="ECO:0007669"/>
    <property type="project" value="InterPro"/>
</dbReference>
<evidence type="ECO:0000256" key="1">
    <source>
        <dbReference type="ARBA" id="ARBA00009865"/>
    </source>
</evidence>
<proteinExistence type="inferred from homology"/>
<keyword evidence="8" id="KW-1185">Reference proteome</keyword>
<keyword evidence="2 6" id="KW-0378">Hydrolase</keyword>
<dbReference type="Pfam" id="PF04616">
    <property type="entry name" value="Glyco_hydro_43"/>
    <property type="match status" value="1"/>
</dbReference>
<reference evidence="7" key="1">
    <citation type="journal article" date="2020" name="Stud. Mycol.">
        <title>101 Dothideomycetes genomes: a test case for predicting lifestyles and emergence of pathogens.</title>
        <authorList>
            <person name="Haridas S."/>
            <person name="Albert R."/>
            <person name="Binder M."/>
            <person name="Bloem J."/>
            <person name="Labutti K."/>
            <person name="Salamov A."/>
            <person name="Andreopoulos B."/>
            <person name="Baker S."/>
            <person name="Barry K."/>
            <person name="Bills G."/>
            <person name="Bluhm B."/>
            <person name="Cannon C."/>
            <person name="Castanera R."/>
            <person name="Culley D."/>
            <person name="Daum C."/>
            <person name="Ezra D."/>
            <person name="Gonzalez J."/>
            <person name="Henrissat B."/>
            <person name="Kuo A."/>
            <person name="Liang C."/>
            <person name="Lipzen A."/>
            <person name="Lutzoni F."/>
            <person name="Magnuson J."/>
            <person name="Mondo S."/>
            <person name="Nolan M."/>
            <person name="Ohm R."/>
            <person name="Pangilinan J."/>
            <person name="Park H.-J."/>
            <person name="Ramirez L."/>
            <person name="Alfaro M."/>
            <person name="Sun H."/>
            <person name="Tritt A."/>
            <person name="Yoshinaga Y."/>
            <person name="Zwiers L.-H."/>
            <person name="Turgeon B."/>
            <person name="Goodwin S."/>
            <person name="Spatafora J."/>
            <person name="Crous P."/>
            <person name="Grigoriev I."/>
        </authorList>
    </citation>
    <scope>NUCLEOTIDE SEQUENCE</scope>
    <source>
        <strain evidence="7">CBS 121167</strain>
    </source>
</reference>
<organism evidence="7 8">
    <name type="scientific">Aplosporella prunicola CBS 121167</name>
    <dbReference type="NCBI Taxonomy" id="1176127"/>
    <lineage>
        <taxon>Eukaryota</taxon>
        <taxon>Fungi</taxon>
        <taxon>Dikarya</taxon>
        <taxon>Ascomycota</taxon>
        <taxon>Pezizomycotina</taxon>
        <taxon>Dothideomycetes</taxon>
        <taxon>Dothideomycetes incertae sedis</taxon>
        <taxon>Botryosphaeriales</taxon>
        <taxon>Aplosporellaceae</taxon>
        <taxon>Aplosporella</taxon>
    </lineage>
</organism>
<evidence type="ECO:0000256" key="2">
    <source>
        <dbReference type="ARBA" id="ARBA00022801"/>
    </source>
</evidence>
<evidence type="ECO:0000256" key="6">
    <source>
        <dbReference type="RuleBase" id="RU361187"/>
    </source>
</evidence>
<dbReference type="CDD" id="cd08999">
    <property type="entry name" value="GH43_ABN-like"/>
    <property type="match status" value="1"/>
</dbReference>
<dbReference type="EMBL" id="ML995476">
    <property type="protein sequence ID" value="KAF2145987.1"/>
    <property type="molecule type" value="Genomic_DNA"/>
</dbReference>
<keyword evidence="3 6" id="KW-0326">Glycosidase</keyword>
<dbReference type="InterPro" id="IPR006710">
    <property type="entry name" value="Glyco_hydro_43"/>
</dbReference>
<protein>
    <submittedName>
        <fullName evidence="7">Glycoside hydrolase family 43 protein</fullName>
    </submittedName>
</protein>
<dbReference type="SUPFAM" id="SSF75005">
    <property type="entry name" value="Arabinanase/levansucrase/invertase"/>
    <property type="match status" value="1"/>
</dbReference>
<dbReference type="Gene3D" id="2.115.10.20">
    <property type="entry name" value="Glycosyl hydrolase domain, family 43"/>
    <property type="match status" value="1"/>
</dbReference>
<dbReference type="InterPro" id="IPR051795">
    <property type="entry name" value="Glycosyl_Hydrlase_43"/>
</dbReference>
<accession>A0A6A6BT30</accession>
<feature type="active site" description="Proton donor" evidence="4">
    <location>
        <position position="214"/>
    </location>
</feature>
<evidence type="ECO:0000256" key="4">
    <source>
        <dbReference type="PIRSR" id="PIRSR606710-1"/>
    </source>
</evidence>
<evidence type="ECO:0000313" key="8">
    <source>
        <dbReference type="Proteomes" id="UP000799438"/>
    </source>
</evidence>
<dbReference type="OrthoDB" id="3879658at2759"/>
<dbReference type="PANTHER" id="PTHR42812">
    <property type="entry name" value="BETA-XYLOSIDASE"/>
    <property type="match status" value="1"/>
</dbReference>
<evidence type="ECO:0000313" key="7">
    <source>
        <dbReference type="EMBL" id="KAF2145987.1"/>
    </source>
</evidence>
<feature type="active site" description="Proton acceptor" evidence="4">
    <location>
        <position position="28"/>
    </location>
</feature>
<dbReference type="InterPro" id="IPR023296">
    <property type="entry name" value="Glyco_hydro_beta-prop_sf"/>
</dbReference>
<dbReference type="Proteomes" id="UP000799438">
    <property type="component" value="Unassembled WGS sequence"/>
</dbReference>
<name>A0A6A6BT30_9PEZI</name>